<protein>
    <recommendedName>
        <fullName evidence="2">Amidohydrolase-related domain-containing protein</fullName>
    </recommendedName>
</protein>
<dbReference type="GO" id="GO:0005737">
    <property type="term" value="C:cytoplasm"/>
    <property type="evidence" value="ECO:0007669"/>
    <property type="project" value="TreeGrafter"/>
</dbReference>
<dbReference type="EMBL" id="MJGC01000041">
    <property type="protein sequence ID" value="OEJ76183.1"/>
    <property type="molecule type" value="Genomic_DNA"/>
</dbReference>
<dbReference type="GO" id="GO:0016831">
    <property type="term" value="F:carboxy-lyase activity"/>
    <property type="evidence" value="ECO:0007669"/>
    <property type="project" value="InterPro"/>
</dbReference>
<reference evidence="3" key="1">
    <citation type="submission" date="2016-09" db="EMBL/GenBank/DDBJ databases">
        <title>Draft genome of thermotolerant cyanobacterium Desertifilum sp. strain IPPAS B-1220.</title>
        <authorList>
            <person name="Sinetova M.A."/>
            <person name="Bolakhan K."/>
            <person name="Zayadan B.K."/>
            <person name="Mironov K.S."/>
            <person name="Ustinova V."/>
            <person name="Kupriyanova E.V."/>
            <person name="Sidorov R.A."/>
            <person name="Skrypnik A.N."/>
            <person name="Gogoleva N.E."/>
            <person name="Gogolev Y.V."/>
            <person name="Los D.A."/>
        </authorList>
    </citation>
    <scope>NUCLEOTIDE SEQUENCE [LARGE SCALE GENOMIC DNA]</scope>
    <source>
        <strain evidence="3">IPPAS B-1220</strain>
    </source>
</reference>
<dbReference type="InterPro" id="IPR032465">
    <property type="entry name" value="ACMSD"/>
</dbReference>
<evidence type="ECO:0000259" key="2">
    <source>
        <dbReference type="Pfam" id="PF04909"/>
    </source>
</evidence>
<dbReference type="PANTHER" id="PTHR21240:SF28">
    <property type="entry name" value="ISO-OROTATE DECARBOXYLASE (EUROFUNG)"/>
    <property type="match status" value="1"/>
</dbReference>
<dbReference type="InterPro" id="IPR032466">
    <property type="entry name" value="Metal_Hydrolase"/>
</dbReference>
<keyword evidence="1" id="KW-0456">Lyase</keyword>
<dbReference type="Gene3D" id="3.20.20.140">
    <property type="entry name" value="Metal-dependent hydrolases"/>
    <property type="match status" value="1"/>
</dbReference>
<dbReference type="InterPro" id="IPR006680">
    <property type="entry name" value="Amidohydro-rel"/>
</dbReference>
<gene>
    <name evidence="3" type="ORF">BH720_06440</name>
</gene>
<feature type="domain" description="Amidohydrolase-related" evidence="2">
    <location>
        <begin position="95"/>
        <end position="382"/>
    </location>
</feature>
<organism evidence="3">
    <name type="scientific">Desertifilum tharense IPPAS B-1220</name>
    <dbReference type="NCBI Taxonomy" id="1781255"/>
    <lineage>
        <taxon>Bacteria</taxon>
        <taxon>Bacillati</taxon>
        <taxon>Cyanobacteriota</taxon>
        <taxon>Cyanophyceae</taxon>
        <taxon>Desertifilales</taxon>
        <taxon>Desertifilaceae</taxon>
        <taxon>Desertifilum</taxon>
    </lineage>
</organism>
<dbReference type="Pfam" id="PF04909">
    <property type="entry name" value="Amidohydro_2"/>
    <property type="match status" value="1"/>
</dbReference>
<name>A0A1E5QPB3_9CYAN</name>
<dbReference type="GO" id="GO:0019748">
    <property type="term" value="P:secondary metabolic process"/>
    <property type="evidence" value="ECO:0007669"/>
    <property type="project" value="TreeGrafter"/>
</dbReference>
<dbReference type="STRING" id="1781255.BH720_06440"/>
<dbReference type="GO" id="GO:0016787">
    <property type="term" value="F:hydrolase activity"/>
    <property type="evidence" value="ECO:0007669"/>
    <property type="project" value="InterPro"/>
</dbReference>
<evidence type="ECO:0000313" key="3">
    <source>
        <dbReference type="EMBL" id="OEJ76183.1"/>
    </source>
</evidence>
<proteinExistence type="predicted"/>
<sequence>MVNALQHPSGESPMSKKYKVIDCDGHVAEPFELYREYIAPEFRERVPQRIEANGQRVVIVDGEEYPNFVKYGGRPLGMERDAQIARPVQRSAIATGGVDPHVRIQDMDREGIDIAVLYPSGTTSMCAVQDPYLESALYQAYNRWLADYCSPYPNRLKGLVMISMRHPELGVAEILRVAQESWVVGILISPHMDDFNLDDPRLHPIWQTAQELDLPIGIHAGSGRPPYAIGTEESSQNLFLMHAMAHPFEQMRAIASLIGGGVFDRYPQLRITFTEAGIGWVPWWLDRLEQHAQTFPNHVPLMKKRPKEHLSSGQCFFCCLPEEGTLEAVVAQIGEDSVVYGSDYPHHDCGFPTTVTQIEQRQNLSDTAKSKIFWDNPLKLYPRLQ</sequence>
<dbReference type="SUPFAM" id="SSF51556">
    <property type="entry name" value="Metallo-dependent hydrolases"/>
    <property type="match status" value="1"/>
</dbReference>
<dbReference type="PANTHER" id="PTHR21240">
    <property type="entry name" value="2-AMINO-3-CARBOXYLMUCONATE-6-SEMIALDEHYDE DECARBOXYLASE"/>
    <property type="match status" value="1"/>
</dbReference>
<dbReference type="AlphaFoldDB" id="A0A1E5QPB3"/>
<accession>A0A1E5QPB3</accession>
<comment type="caution">
    <text evidence="3">The sequence shown here is derived from an EMBL/GenBank/DDBJ whole genome shotgun (WGS) entry which is preliminary data.</text>
</comment>
<evidence type="ECO:0000256" key="1">
    <source>
        <dbReference type="ARBA" id="ARBA00023239"/>
    </source>
</evidence>